<dbReference type="Proteomes" id="UP000228934">
    <property type="component" value="Unassembled WGS sequence"/>
</dbReference>
<sequence>VSLQSSLLVLHPSQTALYQSSQACLSSPLFWFYTHLGLLSISPLRRVSPVLSSGSTPIPDCSLSVLSGMPPQSSLLVLHPSQTALYQSFQVCLPSPLFWFYTHLRLLSISPLRHVFPVLSSGSTPIPDCSLSVLSGMPAQSSLLVLRPSQTAFYQSSKACLSSPLFWFYTHPRLLSISPLRHVCPVLSSGSAPISDCFLSVL</sequence>
<organism evidence="1 2">
    <name type="scientific">Aquarana catesbeiana</name>
    <name type="common">American bullfrog</name>
    <name type="synonym">Rana catesbeiana</name>
    <dbReference type="NCBI Taxonomy" id="8400"/>
    <lineage>
        <taxon>Eukaryota</taxon>
        <taxon>Metazoa</taxon>
        <taxon>Chordata</taxon>
        <taxon>Craniata</taxon>
        <taxon>Vertebrata</taxon>
        <taxon>Euteleostomi</taxon>
        <taxon>Amphibia</taxon>
        <taxon>Batrachia</taxon>
        <taxon>Anura</taxon>
        <taxon>Neobatrachia</taxon>
        <taxon>Ranoidea</taxon>
        <taxon>Ranidae</taxon>
        <taxon>Aquarana</taxon>
    </lineage>
</organism>
<gene>
    <name evidence="1" type="ORF">AB205_0022970</name>
</gene>
<keyword evidence="2" id="KW-1185">Reference proteome</keyword>
<protein>
    <submittedName>
        <fullName evidence="1">Uncharacterized protein</fullName>
    </submittedName>
</protein>
<feature type="non-terminal residue" evidence="1">
    <location>
        <position position="1"/>
    </location>
</feature>
<accession>A0A2G9QD26</accession>
<proteinExistence type="predicted"/>
<dbReference type="EMBL" id="KZ023421">
    <property type="protein sequence ID" value="PIO13529.1"/>
    <property type="molecule type" value="Genomic_DNA"/>
</dbReference>
<feature type="non-terminal residue" evidence="1">
    <location>
        <position position="202"/>
    </location>
</feature>
<evidence type="ECO:0000313" key="2">
    <source>
        <dbReference type="Proteomes" id="UP000228934"/>
    </source>
</evidence>
<evidence type="ECO:0000313" key="1">
    <source>
        <dbReference type="EMBL" id="PIO13529.1"/>
    </source>
</evidence>
<name>A0A2G9QD26_AQUCT</name>
<dbReference type="AlphaFoldDB" id="A0A2G9QD26"/>
<reference evidence="2" key="1">
    <citation type="journal article" date="2017" name="Nat. Commun.">
        <title>The North American bullfrog draft genome provides insight into hormonal regulation of long noncoding RNA.</title>
        <authorList>
            <person name="Hammond S.A."/>
            <person name="Warren R.L."/>
            <person name="Vandervalk B.P."/>
            <person name="Kucuk E."/>
            <person name="Khan H."/>
            <person name="Gibb E.A."/>
            <person name="Pandoh P."/>
            <person name="Kirk H."/>
            <person name="Zhao Y."/>
            <person name="Jones M."/>
            <person name="Mungall A.J."/>
            <person name="Coope R."/>
            <person name="Pleasance S."/>
            <person name="Moore R.A."/>
            <person name="Holt R.A."/>
            <person name="Round J.M."/>
            <person name="Ohora S."/>
            <person name="Walle B.V."/>
            <person name="Veldhoen N."/>
            <person name="Helbing C.C."/>
            <person name="Birol I."/>
        </authorList>
    </citation>
    <scope>NUCLEOTIDE SEQUENCE [LARGE SCALE GENOMIC DNA]</scope>
</reference>